<dbReference type="GO" id="GO:0005524">
    <property type="term" value="F:ATP binding"/>
    <property type="evidence" value="ECO:0007669"/>
    <property type="project" value="UniProtKB-KW"/>
</dbReference>
<dbReference type="EMBL" id="CP039704">
    <property type="protein sequence ID" value="QCI79832.1"/>
    <property type="molecule type" value="Genomic_DNA"/>
</dbReference>
<dbReference type="Proteomes" id="UP000298714">
    <property type="component" value="Chromosome"/>
</dbReference>
<accession>A0A4D7CC73</accession>
<sequence>MSSNEPTLHLVCGKIAAGKSTLTTELSKQPHAVAVREDHWLARLYPGEQNSLADYVRNARRLREAMTPHLIDLLRGGVSVVLDFPANTPATRGWMRSLFESAGCRHQLHYLDVSDEVCKARLQCRNTSGEHEFNVSEEDFDLFTSHFVPPSVDEGFEVILHRE</sequence>
<dbReference type="RefSeq" id="WP_222872665.1">
    <property type="nucleotide sequence ID" value="NZ_CP039704.1"/>
</dbReference>
<name>A0A4D7CC73_9SPHN</name>
<organism evidence="1 2">
    <name type="scientific">Hankyongella ginsenosidimutans</name>
    <dbReference type="NCBI Taxonomy" id="1763828"/>
    <lineage>
        <taxon>Bacteria</taxon>
        <taxon>Pseudomonadati</taxon>
        <taxon>Pseudomonadota</taxon>
        <taxon>Alphaproteobacteria</taxon>
        <taxon>Sphingomonadales</taxon>
        <taxon>Sphingomonadaceae</taxon>
        <taxon>Hankyongella</taxon>
    </lineage>
</organism>
<gene>
    <name evidence="1" type="ORF">E6W36_10845</name>
</gene>
<dbReference type="Pfam" id="PF13671">
    <property type="entry name" value="AAA_33"/>
    <property type="match status" value="1"/>
</dbReference>
<evidence type="ECO:0000313" key="2">
    <source>
        <dbReference type="Proteomes" id="UP000298714"/>
    </source>
</evidence>
<keyword evidence="1" id="KW-0547">Nucleotide-binding</keyword>
<keyword evidence="2" id="KW-1185">Reference proteome</keyword>
<dbReference type="SUPFAM" id="SSF52540">
    <property type="entry name" value="P-loop containing nucleoside triphosphate hydrolases"/>
    <property type="match status" value="1"/>
</dbReference>
<dbReference type="AlphaFoldDB" id="A0A4D7CC73"/>
<dbReference type="Gene3D" id="3.40.50.300">
    <property type="entry name" value="P-loop containing nucleotide triphosphate hydrolases"/>
    <property type="match status" value="1"/>
</dbReference>
<proteinExistence type="predicted"/>
<reference evidence="2" key="1">
    <citation type="submission" date="2019-04" db="EMBL/GenBank/DDBJ databases">
        <title>Complete genome sequence of Sphingomonas sp. W1-2-3.</title>
        <authorList>
            <person name="Im W.T."/>
        </authorList>
    </citation>
    <scope>NUCLEOTIDE SEQUENCE [LARGE SCALE GENOMIC DNA]</scope>
    <source>
        <strain evidence="2">W1-2-3</strain>
    </source>
</reference>
<dbReference type="InterPro" id="IPR027417">
    <property type="entry name" value="P-loop_NTPase"/>
</dbReference>
<protein>
    <submittedName>
        <fullName evidence="1">ATP-binding protein</fullName>
    </submittedName>
</protein>
<keyword evidence="1" id="KW-0067">ATP-binding</keyword>
<evidence type="ECO:0000313" key="1">
    <source>
        <dbReference type="EMBL" id="QCI79832.1"/>
    </source>
</evidence>
<dbReference type="KEGG" id="hgn:E6W36_10845"/>